<dbReference type="InterPro" id="IPR012340">
    <property type="entry name" value="NA-bd_OB-fold"/>
</dbReference>
<reference evidence="3 4" key="1">
    <citation type="submission" date="2020-06" db="EMBL/GenBank/DDBJ databases">
        <authorList>
            <person name="Hwang Y.J."/>
        </authorList>
    </citation>
    <scope>NUCLEOTIDE SEQUENCE [LARGE SCALE GENOMIC DNA]</scope>
    <source>
        <strain evidence="3 4">KUDC8001</strain>
    </source>
</reference>
<dbReference type="Pfam" id="PF17783">
    <property type="entry name" value="WHD_CvfB"/>
    <property type="match status" value="1"/>
</dbReference>
<dbReference type="PANTHER" id="PTHR37296">
    <property type="entry name" value="CONSERVED VIRULENCE FACTOR B"/>
    <property type="match status" value="1"/>
</dbReference>
<dbReference type="InterPro" id="IPR014464">
    <property type="entry name" value="CvfB_fam"/>
</dbReference>
<accession>A0A7L7LFH5</accession>
<evidence type="ECO:0000256" key="1">
    <source>
        <dbReference type="PIRNR" id="PIRNR012524"/>
    </source>
</evidence>
<proteinExistence type="inferred from homology"/>
<comment type="similarity">
    <text evidence="1">Belongs to the CvfB family.</text>
</comment>
<dbReference type="GO" id="GO:0003676">
    <property type="term" value="F:nucleic acid binding"/>
    <property type="evidence" value="ECO:0007669"/>
    <property type="project" value="InterPro"/>
</dbReference>
<dbReference type="InterPro" id="IPR036388">
    <property type="entry name" value="WH-like_DNA-bd_sf"/>
</dbReference>
<evidence type="ECO:0000259" key="2">
    <source>
        <dbReference type="SMART" id="SM00316"/>
    </source>
</evidence>
<dbReference type="EMBL" id="CP055153">
    <property type="protein sequence ID" value="QMU31622.1"/>
    <property type="molecule type" value="Genomic_DNA"/>
</dbReference>
<organism evidence="3 4">
    <name type="scientific">Adhaeribacter radiodurans</name>
    <dbReference type="NCBI Taxonomy" id="2745197"/>
    <lineage>
        <taxon>Bacteria</taxon>
        <taxon>Pseudomonadati</taxon>
        <taxon>Bacteroidota</taxon>
        <taxon>Cytophagia</taxon>
        <taxon>Cytophagales</taxon>
        <taxon>Hymenobacteraceae</taxon>
        <taxon>Adhaeribacter</taxon>
    </lineage>
</organism>
<dbReference type="InterPro" id="IPR039566">
    <property type="entry name" value="CvfB_S1_st"/>
</dbReference>
<dbReference type="AlphaFoldDB" id="A0A7L7LFH5"/>
<dbReference type="KEGG" id="add:HUW48_19130"/>
<feature type="domain" description="S1 motif" evidence="2">
    <location>
        <begin position="69"/>
        <end position="131"/>
    </location>
</feature>
<feature type="domain" description="S1 motif" evidence="2">
    <location>
        <begin position="4"/>
        <end position="64"/>
    </location>
</feature>
<dbReference type="InterPro" id="IPR003029">
    <property type="entry name" value="S1_domain"/>
</dbReference>
<reference evidence="3 4" key="2">
    <citation type="submission" date="2020-08" db="EMBL/GenBank/DDBJ databases">
        <title>Adhaeribacter dokdonensis sp. nov., isolated from the rhizosphere of Elymus tsukushiensis, a plant native to the Dokdo Islands, Republic of Korea.</title>
        <authorList>
            <person name="Ghim S.Y."/>
        </authorList>
    </citation>
    <scope>NUCLEOTIDE SEQUENCE [LARGE SCALE GENOMIC DNA]</scope>
    <source>
        <strain evidence="3 4">KUDC8001</strain>
    </source>
</reference>
<gene>
    <name evidence="3" type="ORF">HUW48_19130</name>
</gene>
<dbReference type="InterPro" id="IPR040764">
    <property type="entry name" value="CvfB_WH"/>
</dbReference>
<protein>
    <submittedName>
        <fullName evidence="3">GntR family transcriptional regulator</fullName>
    </submittedName>
</protein>
<name>A0A7L7LFH5_9BACT</name>
<dbReference type="Gene3D" id="2.40.50.140">
    <property type="entry name" value="Nucleic acid-binding proteins"/>
    <property type="match status" value="3"/>
</dbReference>
<evidence type="ECO:0000313" key="4">
    <source>
        <dbReference type="Proteomes" id="UP000514509"/>
    </source>
</evidence>
<sequence length="281" mass="31948">MMVAIGDYNELEIAKEVDFGVYLDSDDGEILLPAKYVPDDARVGDRLRVFIYRDSEDRMIATTLEPKAKVGDFAALQVKDTNQYGAFLEWGLEKDLFVPFQNQRDKMQAGRRYVIYIYLDDSSDRIVGTAKYEKYLQKEVTDLTEGQEVQLLVAGLTDLGYKVIVNNKYLGMVYKNEVFRDLPIGEQTRGYIKKVREDQKLDVTLQRVGFGEVKDAAQIILEKLQGANGSLPLSDNSDPDTIYQMLGMSKKTFKRAIGTLYRQGQVVLHPESISLTNQIEE</sequence>
<evidence type="ECO:0000313" key="3">
    <source>
        <dbReference type="EMBL" id="QMU31622.1"/>
    </source>
</evidence>
<dbReference type="Proteomes" id="UP000514509">
    <property type="component" value="Chromosome"/>
</dbReference>
<dbReference type="PIRSF" id="PIRSF012524">
    <property type="entry name" value="YitL_S1"/>
    <property type="match status" value="1"/>
</dbReference>
<dbReference type="PANTHER" id="PTHR37296:SF1">
    <property type="entry name" value="CONSERVED VIRULENCE FACTOR B"/>
    <property type="match status" value="1"/>
</dbReference>
<dbReference type="Pfam" id="PF13509">
    <property type="entry name" value="S1_2"/>
    <property type="match status" value="1"/>
</dbReference>
<feature type="domain" description="S1 motif" evidence="2">
    <location>
        <begin position="144"/>
        <end position="206"/>
    </location>
</feature>
<keyword evidence="4" id="KW-1185">Reference proteome</keyword>
<dbReference type="SMART" id="SM00316">
    <property type="entry name" value="S1"/>
    <property type="match status" value="3"/>
</dbReference>
<dbReference type="Gene3D" id="1.10.10.10">
    <property type="entry name" value="Winged helix-like DNA-binding domain superfamily/Winged helix DNA-binding domain"/>
    <property type="match status" value="1"/>
</dbReference>